<dbReference type="Gene3D" id="3.40.50.620">
    <property type="entry name" value="HUPs"/>
    <property type="match status" value="1"/>
</dbReference>
<comment type="caution">
    <text evidence="1">The sequence shown here is derived from an EMBL/GenBank/DDBJ whole genome shotgun (WGS) entry which is preliminary data.</text>
</comment>
<dbReference type="OrthoDB" id="9774475at2"/>
<protein>
    <recommendedName>
        <fullName evidence="3">Phosphoadenosine phosphosulphate reductase domain-containing protein</fullName>
    </recommendedName>
</protein>
<evidence type="ECO:0008006" key="3">
    <source>
        <dbReference type="Google" id="ProtNLM"/>
    </source>
</evidence>
<dbReference type="RefSeq" id="WP_140592783.1">
    <property type="nucleotide sequence ID" value="NZ_VFWZ01000003.1"/>
</dbReference>
<organism evidence="1 2">
    <name type="scientific">Aquimarina algicola</name>
    <dbReference type="NCBI Taxonomy" id="2589995"/>
    <lineage>
        <taxon>Bacteria</taxon>
        <taxon>Pseudomonadati</taxon>
        <taxon>Bacteroidota</taxon>
        <taxon>Flavobacteriia</taxon>
        <taxon>Flavobacteriales</taxon>
        <taxon>Flavobacteriaceae</taxon>
        <taxon>Aquimarina</taxon>
    </lineage>
</organism>
<sequence>MEHIISLGAGMQSTDLLLRGLEGEFGEVPTHAIFSDTGNEPKGVYTYLEWLIGYVSREYNFTIEVISKGNIYRDMIAYVDKERKRPSGIPLFVKNPKTGKKGILKRQCTWDYKIRPIRKHIRTLLPEAKKVSLWLGISYEEMERMKKANVKWITHRFPLIEKRIRRIDCIQNFKAKKLPVPIRSSCVICPYHSDKYWLWIYEHERDSFDAAVVLDEKIRHYPGIQDECFLHESRKPLKEVIVELLKGKKHAAKQLEMFPELIQECEGICGN</sequence>
<proteinExistence type="predicted"/>
<reference evidence="1 2" key="1">
    <citation type="submission" date="2019-06" db="EMBL/GenBank/DDBJ databases">
        <authorList>
            <person name="Meng X."/>
        </authorList>
    </citation>
    <scope>NUCLEOTIDE SEQUENCE [LARGE SCALE GENOMIC DNA]</scope>
    <source>
        <strain evidence="1 2">M625</strain>
    </source>
</reference>
<dbReference type="InterPro" id="IPR014729">
    <property type="entry name" value="Rossmann-like_a/b/a_fold"/>
</dbReference>
<dbReference type="AlphaFoldDB" id="A0A504JG52"/>
<gene>
    <name evidence="1" type="ORF">FHK87_11000</name>
</gene>
<dbReference type="EMBL" id="VFWZ01000003">
    <property type="protein sequence ID" value="TPN85809.1"/>
    <property type="molecule type" value="Genomic_DNA"/>
</dbReference>
<keyword evidence="2" id="KW-1185">Reference proteome</keyword>
<evidence type="ECO:0000313" key="1">
    <source>
        <dbReference type="EMBL" id="TPN85809.1"/>
    </source>
</evidence>
<evidence type="ECO:0000313" key="2">
    <source>
        <dbReference type="Proteomes" id="UP000315540"/>
    </source>
</evidence>
<dbReference type="Proteomes" id="UP000315540">
    <property type="component" value="Unassembled WGS sequence"/>
</dbReference>
<accession>A0A504JG52</accession>
<name>A0A504JG52_9FLAO</name>